<dbReference type="Gene3D" id="3.30.70.1440">
    <property type="entry name" value="Multidrug efflux transporter AcrB pore domain"/>
    <property type="match status" value="1"/>
</dbReference>
<dbReference type="InterPro" id="IPR001036">
    <property type="entry name" value="Acrflvin-R"/>
</dbReference>
<evidence type="ECO:0000256" key="1">
    <source>
        <dbReference type="SAM" id="Phobius"/>
    </source>
</evidence>
<dbReference type="Gene3D" id="1.20.1640.10">
    <property type="entry name" value="Multidrug efflux transporter AcrB transmembrane domain"/>
    <property type="match status" value="2"/>
</dbReference>
<proteinExistence type="predicted"/>
<dbReference type="Gene3D" id="3.30.70.1320">
    <property type="entry name" value="Multidrug efflux transporter AcrB pore domain like"/>
    <property type="match status" value="1"/>
</dbReference>
<comment type="caution">
    <text evidence="2">The sequence shown here is derived from an EMBL/GenBank/DDBJ whole genome shotgun (WGS) entry which is preliminary data.</text>
</comment>
<keyword evidence="3" id="KW-1185">Reference proteome</keyword>
<dbReference type="EMBL" id="JARUJP010000036">
    <property type="protein sequence ID" value="MDW8803028.1"/>
    <property type="molecule type" value="Genomic_DNA"/>
</dbReference>
<dbReference type="Gene3D" id="3.30.70.1430">
    <property type="entry name" value="Multidrug efflux transporter AcrB pore domain"/>
    <property type="match status" value="2"/>
</dbReference>
<dbReference type="SUPFAM" id="SSF82714">
    <property type="entry name" value="Multidrug efflux transporter AcrB TolC docking domain, DN and DC subdomains"/>
    <property type="match status" value="2"/>
</dbReference>
<keyword evidence="1" id="KW-0472">Membrane</keyword>
<dbReference type="InterPro" id="IPR027463">
    <property type="entry name" value="AcrB_DN_DC_subdom"/>
</dbReference>
<evidence type="ECO:0000313" key="3">
    <source>
        <dbReference type="Proteomes" id="UP001281656"/>
    </source>
</evidence>
<protein>
    <submittedName>
        <fullName evidence="2">Efflux RND transporter permease subunit</fullName>
    </submittedName>
</protein>
<feature type="transmembrane region" description="Helical" evidence="1">
    <location>
        <begin position="429"/>
        <end position="451"/>
    </location>
</feature>
<feature type="transmembrane region" description="Helical" evidence="1">
    <location>
        <begin position="898"/>
        <end position="922"/>
    </location>
</feature>
<feature type="transmembrane region" description="Helical" evidence="1">
    <location>
        <begin position="12"/>
        <end position="32"/>
    </location>
</feature>
<keyword evidence="1" id="KW-1133">Transmembrane helix</keyword>
<dbReference type="PANTHER" id="PTHR32063:SF0">
    <property type="entry name" value="SWARMING MOTILITY PROTEIN SWRC"/>
    <property type="match status" value="1"/>
</dbReference>
<feature type="transmembrane region" description="Helical" evidence="1">
    <location>
        <begin position="872"/>
        <end position="892"/>
    </location>
</feature>
<name>A0ABU4JY08_9CLOT</name>
<dbReference type="SUPFAM" id="SSF82866">
    <property type="entry name" value="Multidrug efflux transporter AcrB transmembrane domain"/>
    <property type="match status" value="2"/>
</dbReference>
<organism evidence="2 3">
    <name type="scientific">Clostridium tanneri</name>
    <dbReference type="NCBI Taxonomy" id="3037988"/>
    <lineage>
        <taxon>Bacteria</taxon>
        <taxon>Bacillati</taxon>
        <taxon>Bacillota</taxon>
        <taxon>Clostridia</taxon>
        <taxon>Eubacteriales</taxon>
        <taxon>Clostridiaceae</taxon>
        <taxon>Clostridium</taxon>
    </lineage>
</organism>
<dbReference type="RefSeq" id="WP_318799224.1">
    <property type="nucleotide sequence ID" value="NZ_JARUJP010000036.1"/>
</dbReference>
<dbReference type="Proteomes" id="UP001281656">
    <property type="component" value="Unassembled WGS sequence"/>
</dbReference>
<gene>
    <name evidence="2" type="ORF">P8V03_17975</name>
</gene>
<feature type="transmembrane region" description="Helical" evidence="1">
    <location>
        <begin position="358"/>
        <end position="375"/>
    </location>
</feature>
<dbReference type="SUPFAM" id="SSF82693">
    <property type="entry name" value="Multidrug efflux transporter AcrB pore domain, PN1, PN2, PC1 and PC2 subdomains"/>
    <property type="match status" value="3"/>
</dbReference>
<feature type="transmembrane region" description="Helical" evidence="1">
    <location>
        <begin position="843"/>
        <end position="865"/>
    </location>
</feature>
<dbReference type="PANTHER" id="PTHR32063">
    <property type="match status" value="1"/>
</dbReference>
<keyword evidence="1" id="KW-0812">Transmembrane</keyword>
<sequence>MFLSDVSLKRPVFITVIIIALLALGVVSYTSLPMDQLPDIDMPTVSVRIIQSGAAPDQIESKITKKVEDAVGQISGVKHVTSTITEGVSSTTISFELEKPSAEAMQEVKDKLSNIRNSLPRDIDDPVVSKFDASASAIFSFAVTGTMSNSELSQIVDDNIAKKLQTINGVGAVNTFGEQQREIHIKLDKEKMNSFNITVSELINSLSADNINVSSGKVSSGDTQISLKTDSSIKKVEDFLNVLVVKRNNSEITLKDIATVEDGSKEKSSLSFYNGKEAIGIDVVKQSNSNTVQVAEDVKKEIETIKKSLPSGVRIELVADNSTSIIDSVKDVQRTMLEGCILAVIVVFIFLKDIASTAISAIAIPVSIITTFAIMKFMNFTLNTVSLMALSLAVGLLIDDAIVVIENIVRHLRMGKSPIQAAKDGTSEIGLAVIATTLAIVAVFVPIAMINGMIGKFLVQFGMTVAASVLVSLFVAFTLVPMLSSKHLSSKEKEIPIIGKFLEWFNESFDKISKSYSELLKWSLEHRIITLMIPIGLLIVSLLLATQLKTGFIAATDNGQIAISANLDSSSTLNSASKAGKDMEAIVKKNKNVKYIYSTVQSDKVNLTVKLSDKKDRKEGIDEIIAKIRQDLVNVPGIELSVTSAGGSMGSGKLVQYHIQGSDFTKLQEYALKAQKVMKNTPGAVDVGLTYKSGKPIVKLEVDRDKAQDLGVNPNTVASTLNTLFNGTVVSQYETEKDRYDVRMQLEEGDRKNFDSLQGIYVLSTSGKMIAIDQVTKKVFTTSSSTINRYDKEREIQLTANYAHVEQSDFTKAFNNKLKSEAPTPNGIKLSAGGSQDQMAESMGGLATALLMGVLFIFLVIAAQFESFIDPLAILLSLPLAIIGAILGLLIGNKELDMMSAIGVIMLMGLVTKNAILLIDFAKQNYSKGMNLKEALIDAGHTRLRPIIMTTLAMIFGMIPTAIASGAGSEQRAPMAFAIIGGLITSTLLTLLFVPVVYTYLHDFKKAFDQRVKKKDNTLNTFS</sequence>
<dbReference type="Pfam" id="PF00873">
    <property type="entry name" value="ACR_tran"/>
    <property type="match status" value="1"/>
</dbReference>
<feature type="transmembrane region" description="Helical" evidence="1">
    <location>
        <begin position="975"/>
        <end position="1001"/>
    </location>
</feature>
<dbReference type="PRINTS" id="PR00702">
    <property type="entry name" value="ACRIFLAVINRP"/>
</dbReference>
<feature type="transmembrane region" description="Helical" evidence="1">
    <location>
        <begin position="528"/>
        <end position="548"/>
    </location>
</feature>
<feature type="transmembrane region" description="Helical" evidence="1">
    <location>
        <begin position="387"/>
        <end position="409"/>
    </location>
</feature>
<accession>A0ABU4JY08</accession>
<dbReference type="Gene3D" id="3.30.2090.10">
    <property type="entry name" value="Multidrug efflux transporter AcrB TolC docking domain, DN and DC subdomains"/>
    <property type="match status" value="2"/>
</dbReference>
<reference evidence="2 3" key="1">
    <citation type="submission" date="2023-04" db="EMBL/GenBank/DDBJ databases">
        <title>Clostridium tannerae sp. nov., isolated from the fecal material of an alpaca.</title>
        <authorList>
            <person name="Miller S."/>
            <person name="Hendry M."/>
            <person name="King J."/>
            <person name="Sankaranarayanan K."/>
            <person name="Lawson P.A."/>
        </authorList>
    </citation>
    <scope>NUCLEOTIDE SEQUENCE [LARGE SCALE GENOMIC DNA]</scope>
    <source>
        <strain evidence="2 3">A1-XYC3</strain>
    </source>
</reference>
<evidence type="ECO:0000313" key="2">
    <source>
        <dbReference type="EMBL" id="MDW8803028.1"/>
    </source>
</evidence>
<feature type="transmembrane region" description="Helical" evidence="1">
    <location>
        <begin position="457"/>
        <end position="483"/>
    </location>
</feature>
<feature type="transmembrane region" description="Helical" evidence="1">
    <location>
        <begin position="943"/>
        <end position="963"/>
    </location>
</feature>